<feature type="region of interest" description="Disordered" evidence="1">
    <location>
        <begin position="128"/>
        <end position="160"/>
    </location>
</feature>
<dbReference type="Proteomes" id="UP000242474">
    <property type="component" value="Unassembled WGS sequence"/>
</dbReference>
<dbReference type="OrthoDB" id="5553883at2759"/>
<reference evidence="2 3" key="1">
    <citation type="journal article" date="2015" name="Genome Biol. Evol.">
        <title>Phylogenomic analyses indicate that early fungi evolved digesting cell walls of algal ancestors of land plants.</title>
        <authorList>
            <person name="Chang Y."/>
            <person name="Wang S."/>
            <person name="Sekimoto S."/>
            <person name="Aerts A.L."/>
            <person name="Choi C."/>
            <person name="Clum A."/>
            <person name="LaButti K.M."/>
            <person name="Lindquist E.A."/>
            <person name="Yee Ngan C."/>
            <person name="Ohm R.A."/>
            <person name="Salamov A.A."/>
            <person name="Grigoriev I.V."/>
            <person name="Spatafora J.W."/>
            <person name="Berbee M.L."/>
        </authorList>
    </citation>
    <scope>NUCLEOTIDE SEQUENCE [LARGE SCALE GENOMIC DNA]</scope>
    <source>
        <strain evidence="2 3">NRRL 1564</strain>
    </source>
</reference>
<organism evidence="2 3">
    <name type="scientific">Coemansia reversa (strain ATCC 12441 / NRRL 1564)</name>
    <dbReference type="NCBI Taxonomy" id="763665"/>
    <lineage>
        <taxon>Eukaryota</taxon>
        <taxon>Fungi</taxon>
        <taxon>Fungi incertae sedis</taxon>
        <taxon>Zoopagomycota</taxon>
        <taxon>Kickxellomycotina</taxon>
        <taxon>Kickxellomycetes</taxon>
        <taxon>Kickxellales</taxon>
        <taxon>Kickxellaceae</taxon>
        <taxon>Coemansia</taxon>
    </lineage>
</organism>
<proteinExistence type="predicted"/>
<accession>A0A2G5BIA1</accession>
<feature type="compositionally biased region" description="Basic residues" evidence="1">
    <location>
        <begin position="147"/>
        <end position="160"/>
    </location>
</feature>
<keyword evidence="3" id="KW-1185">Reference proteome</keyword>
<evidence type="ECO:0000313" key="3">
    <source>
        <dbReference type="Proteomes" id="UP000242474"/>
    </source>
</evidence>
<name>A0A2G5BIA1_COERN</name>
<evidence type="ECO:0000256" key="1">
    <source>
        <dbReference type="SAM" id="MobiDB-lite"/>
    </source>
</evidence>
<sequence length="160" mass="17242">MSSVAQAPHIQLAAPYPAAKCGAGAAPLRRSSSMLAIRQRRRLSLLRLTPTKIACSSPRLSMPISPSPTKKGQRLPLQAIHIRALEHGLRVPVTNTPLGTIGQAENIICVPVLPDQPLTALPTTTSFPRLVPLPTASRPAHSPQPLSRRRARLTRRNSTV</sequence>
<gene>
    <name evidence="2" type="ORF">COEREDRAFT_6445</name>
</gene>
<protein>
    <submittedName>
        <fullName evidence="2">Uncharacterized protein</fullName>
    </submittedName>
</protein>
<dbReference type="EMBL" id="KZ303489">
    <property type="protein sequence ID" value="PIA18739.1"/>
    <property type="molecule type" value="Genomic_DNA"/>
</dbReference>
<dbReference type="AlphaFoldDB" id="A0A2G5BIA1"/>
<evidence type="ECO:0000313" key="2">
    <source>
        <dbReference type="EMBL" id="PIA18739.1"/>
    </source>
</evidence>